<organism evidence="2 3">
    <name type="scientific">Chaetoceros tenuissimus</name>
    <dbReference type="NCBI Taxonomy" id="426638"/>
    <lineage>
        <taxon>Eukaryota</taxon>
        <taxon>Sar</taxon>
        <taxon>Stramenopiles</taxon>
        <taxon>Ochrophyta</taxon>
        <taxon>Bacillariophyta</taxon>
        <taxon>Coscinodiscophyceae</taxon>
        <taxon>Chaetocerotophycidae</taxon>
        <taxon>Chaetocerotales</taxon>
        <taxon>Chaetocerotaceae</taxon>
        <taxon>Chaetoceros</taxon>
    </lineage>
</organism>
<proteinExistence type="predicted"/>
<dbReference type="Proteomes" id="UP001054902">
    <property type="component" value="Unassembled WGS sequence"/>
</dbReference>
<evidence type="ECO:0000313" key="3">
    <source>
        <dbReference type="Proteomes" id="UP001054902"/>
    </source>
</evidence>
<feature type="signal peptide" evidence="1">
    <location>
        <begin position="1"/>
        <end position="20"/>
    </location>
</feature>
<dbReference type="AlphaFoldDB" id="A0AAD3D149"/>
<keyword evidence="3" id="KW-1185">Reference proteome</keyword>
<name>A0AAD3D149_9STRA</name>
<evidence type="ECO:0000313" key="2">
    <source>
        <dbReference type="EMBL" id="GFH55779.1"/>
    </source>
</evidence>
<dbReference type="EMBL" id="BLLK01000051">
    <property type="protein sequence ID" value="GFH55779.1"/>
    <property type="molecule type" value="Genomic_DNA"/>
</dbReference>
<feature type="chain" id="PRO_5042099267" evidence="1">
    <location>
        <begin position="21"/>
        <end position="252"/>
    </location>
</feature>
<reference evidence="2 3" key="1">
    <citation type="journal article" date="2021" name="Sci. Rep.">
        <title>The genome of the diatom Chaetoceros tenuissimus carries an ancient integrated fragment of an extant virus.</title>
        <authorList>
            <person name="Hongo Y."/>
            <person name="Kimura K."/>
            <person name="Takaki Y."/>
            <person name="Yoshida Y."/>
            <person name="Baba S."/>
            <person name="Kobayashi G."/>
            <person name="Nagasaki K."/>
            <person name="Hano T."/>
            <person name="Tomaru Y."/>
        </authorList>
    </citation>
    <scope>NUCLEOTIDE SEQUENCE [LARGE SCALE GENOMIC DNA]</scope>
    <source>
        <strain evidence="2 3">NIES-3715</strain>
    </source>
</reference>
<accession>A0AAD3D149</accession>
<sequence>MRNVVIKSAVILMTITQAIAFQAPSSHRHFAALPQTRNIASISSTSLYSSNNDDEQEDSIINRFLSPKIDDAGLPLADSLIAQIVAPSFQIFYLSIFHAPRPSWLAPLFNGNNGMLYQQAQYGTLVAPTLIHGAGLAACWLAGALAAKAYDSDAFNVSGGREYGTVLTRIVQAGAFSTGLLIFSTQIDLFLEFGRYVQPGESKEIDVRLLTAIVELINDVFFEAVALTSWRIYRASLTSKAEGRPDNYDPDE</sequence>
<comment type="caution">
    <text evidence="2">The sequence shown here is derived from an EMBL/GenBank/DDBJ whole genome shotgun (WGS) entry which is preliminary data.</text>
</comment>
<keyword evidence="1" id="KW-0732">Signal</keyword>
<evidence type="ECO:0000256" key="1">
    <source>
        <dbReference type="SAM" id="SignalP"/>
    </source>
</evidence>
<protein>
    <submittedName>
        <fullName evidence="2">Uncharacterized protein</fullName>
    </submittedName>
</protein>
<gene>
    <name evidence="2" type="ORF">CTEN210_12255</name>
</gene>